<evidence type="ECO:0000256" key="3">
    <source>
        <dbReference type="ARBA" id="ARBA00007275"/>
    </source>
</evidence>
<evidence type="ECO:0000256" key="1">
    <source>
        <dbReference type="ARBA" id="ARBA00000847"/>
    </source>
</evidence>
<reference evidence="10" key="1">
    <citation type="submission" date="2016-10" db="EMBL/GenBank/DDBJ databases">
        <authorList>
            <person name="Varghese N."/>
            <person name="Submissions S."/>
        </authorList>
    </citation>
    <scope>NUCLEOTIDE SEQUENCE [LARGE SCALE GENOMIC DNA]</scope>
    <source>
        <strain evidence="10">DSM 6150</strain>
    </source>
</reference>
<dbReference type="FunFam" id="3.90.79.10:FF:000024">
    <property type="entry name" value="ADP-ribose pyrophosphatase"/>
    <property type="match status" value="1"/>
</dbReference>
<dbReference type="GO" id="GO:0005829">
    <property type="term" value="C:cytosol"/>
    <property type="evidence" value="ECO:0007669"/>
    <property type="project" value="TreeGrafter"/>
</dbReference>
<dbReference type="InterPro" id="IPR015797">
    <property type="entry name" value="NUDIX_hydrolase-like_dom_sf"/>
</dbReference>
<dbReference type="InterPro" id="IPR020084">
    <property type="entry name" value="NUDIX_hydrolase_CS"/>
</dbReference>
<dbReference type="Pfam" id="PF00293">
    <property type="entry name" value="NUDIX"/>
    <property type="match status" value="1"/>
</dbReference>
<evidence type="ECO:0000313" key="10">
    <source>
        <dbReference type="Proteomes" id="UP000242869"/>
    </source>
</evidence>
<dbReference type="PROSITE" id="PS00893">
    <property type="entry name" value="NUDIX_BOX"/>
    <property type="match status" value="1"/>
</dbReference>
<dbReference type="Proteomes" id="UP000242869">
    <property type="component" value="Unassembled WGS sequence"/>
</dbReference>
<dbReference type="PANTHER" id="PTHR11839">
    <property type="entry name" value="UDP/ADP-SUGAR PYROPHOSPHATASE"/>
    <property type="match status" value="1"/>
</dbReference>
<accession>A0A1I4WK43</accession>
<comment type="cofactor">
    <cofactor evidence="2">
        <name>Mg(2+)</name>
        <dbReference type="ChEBI" id="CHEBI:18420"/>
    </cofactor>
</comment>
<sequence length="179" mass="20181">MSNDSHLIEETLDSRRVFDGNLLHINCDRVRLPDGGQVDREYVVHPGAVMILPVLDDGRLLMERQYRYPLKQVVVEFPAGKIDPGEDTLACAQRELQEETGYSASEWEYLGAFHPLVSYSDEIIHIYRARGLTAGATNLDEEEFVEIVPMSLDQLKAGILDGSMTDAKTITGVFWLLNR</sequence>
<name>A0A1I4WK43_9NEIS</name>
<dbReference type="SUPFAM" id="SSF55811">
    <property type="entry name" value="Nudix"/>
    <property type="match status" value="1"/>
</dbReference>
<organism evidence="9 10">
    <name type="scientific">Formivibrio citricus</name>
    <dbReference type="NCBI Taxonomy" id="83765"/>
    <lineage>
        <taxon>Bacteria</taxon>
        <taxon>Pseudomonadati</taxon>
        <taxon>Pseudomonadota</taxon>
        <taxon>Betaproteobacteria</taxon>
        <taxon>Neisseriales</taxon>
        <taxon>Chitinibacteraceae</taxon>
        <taxon>Formivibrio</taxon>
    </lineage>
</organism>
<evidence type="ECO:0000256" key="2">
    <source>
        <dbReference type="ARBA" id="ARBA00001946"/>
    </source>
</evidence>
<dbReference type="GO" id="GO:0006753">
    <property type="term" value="P:nucleoside phosphate metabolic process"/>
    <property type="evidence" value="ECO:0007669"/>
    <property type="project" value="TreeGrafter"/>
</dbReference>
<gene>
    <name evidence="9" type="ORF">SAMN05660284_00653</name>
</gene>
<evidence type="ECO:0000313" key="9">
    <source>
        <dbReference type="EMBL" id="SFN13835.1"/>
    </source>
</evidence>
<dbReference type="RefSeq" id="WP_091191304.1">
    <property type="nucleotide sequence ID" value="NZ_FOVE01000003.1"/>
</dbReference>
<dbReference type="PANTHER" id="PTHR11839:SF18">
    <property type="entry name" value="NUDIX HYDROLASE DOMAIN-CONTAINING PROTEIN"/>
    <property type="match status" value="1"/>
</dbReference>
<evidence type="ECO:0000256" key="4">
    <source>
        <dbReference type="ARBA" id="ARBA00016377"/>
    </source>
</evidence>
<evidence type="ECO:0000256" key="6">
    <source>
        <dbReference type="ARBA" id="ARBA00032162"/>
    </source>
</evidence>
<dbReference type="AlphaFoldDB" id="A0A1I4WK43"/>
<dbReference type="Gene3D" id="3.90.79.10">
    <property type="entry name" value="Nucleoside Triphosphate Pyrophosphohydrolase"/>
    <property type="match status" value="1"/>
</dbReference>
<feature type="domain" description="Nudix hydrolase" evidence="8">
    <location>
        <begin position="43"/>
        <end position="178"/>
    </location>
</feature>
<proteinExistence type="inferred from homology"/>
<evidence type="ECO:0000256" key="7">
    <source>
        <dbReference type="ARBA" id="ARBA00032272"/>
    </source>
</evidence>
<dbReference type="OrthoDB" id="9806150at2"/>
<dbReference type="GO" id="GO:0019693">
    <property type="term" value="P:ribose phosphate metabolic process"/>
    <property type="evidence" value="ECO:0007669"/>
    <property type="project" value="TreeGrafter"/>
</dbReference>
<protein>
    <recommendedName>
        <fullName evidence="4">GDP-mannose pyrophosphatase</fullName>
    </recommendedName>
    <alternativeName>
        <fullName evidence="6">GDP-mannose hydrolase</fullName>
    </alternativeName>
    <alternativeName>
        <fullName evidence="7">GDPMK</fullName>
    </alternativeName>
</protein>
<evidence type="ECO:0000259" key="8">
    <source>
        <dbReference type="PROSITE" id="PS51462"/>
    </source>
</evidence>
<dbReference type="InterPro" id="IPR000086">
    <property type="entry name" value="NUDIX_hydrolase_dom"/>
</dbReference>
<comment type="catalytic activity">
    <reaction evidence="1">
        <text>GDP-alpha-D-mannose + H2O = alpha-D-mannose 1-phosphate + GMP + 2 H(+)</text>
        <dbReference type="Rhea" id="RHEA:27978"/>
        <dbReference type="ChEBI" id="CHEBI:15377"/>
        <dbReference type="ChEBI" id="CHEBI:15378"/>
        <dbReference type="ChEBI" id="CHEBI:57527"/>
        <dbReference type="ChEBI" id="CHEBI:58115"/>
        <dbReference type="ChEBI" id="CHEBI:58409"/>
    </reaction>
</comment>
<keyword evidence="10" id="KW-1185">Reference proteome</keyword>
<dbReference type="PROSITE" id="PS51462">
    <property type="entry name" value="NUDIX"/>
    <property type="match status" value="1"/>
</dbReference>
<evidence type="ECO:0000256" key="5">
    <source>
        <dbReference type="ARBA" id="ARBA00022801"/>
    </source>
</evidence>
<dbReference type="EMBL" id="FOVE01000003">
    <property type="protein sequence ID" value="SFN13835.1"/>
    <property type="molecule type" value="Genomic_DNA"/>
</dbReference>
<dbReference type="GO" id="GO:0016787">
    <property type="term" value="F:hydrolase activity"/>
    <property type="evidence" value="ECO:0007669"/>
    <property type="project" value="UniProtKB-KW"/>
</dbReference>
<keyword evidence="5" id="KW-0378">Hydrolase</keyword>
<dbReference type="STRING" id="83765.SAMN05660284_00653"/>
<comment type="similarity">
    <text evidence="3">Belongs to the Nudix hydrolase family. NudK subfamily.</text>
</comment>